<dbReference type="InterPro" id="IPR029032">
    <property type="entry name" value="AhpD-like"/>
</dbReference>
<dbReference type="PANTHER" id="PTHR28180:SF2">
    <property type="entry name" value="PEROXISOMAL PROTEIN 2"/>
    <property type="match status" value="1"/>
</dbReference>
<dbReference type="InterPro" id="IPR052999">
    <property type="entry name" value="PTS1_Protein"/>
</dbReference>
<dbReference type="Proteomes" id="UP000031575">
    <property type="component" value="Unassembled WGS sequence"/>
</dbReference>
<dbReference type="AlphaFoldDB" id="A0A0C2FNQ6"/>
<proteinExistence type="predicted"/>
<dbReference type="PANTHER" id="PTHR28180">
    <property type="entry name" value="CONSERVED MITOCHONDRIAL PROTEIN-RELATED"/>
    <property type="match status" value="1"/>
</dbReference>
<dbReference type="OrthoDB" id="5392202at2759"/>
<name>A0A0C2FNQ6_9PEZI</name>
<gene>
    <name evidence="1" type="ORF">SPBR_03113</name>
</gene>
<dbReference type="EMBL" id="AWTV01000006">
    <property type="protein sequence ID" value="KIH92628.1"/>
    <property type="molecule type" value="Genomic_DNA"/>
</dbReference>
<dbReference type="HOGENOM" id="CLU_069193_0_0_1"/>
<sequence>MSKLSASLKTLINAPFSRPGPTAAPPRIADVYRAIARDAAQNNIGSQPWVTFSAAATITLNAPDALAVLWRVASEQPTPALPPVAAAELIREVGLKCIGFNGIPRTINVLGSFRNSGLPADVVSQLATTPTRVPRAEDLPETTARGLGLWRSVYAGVDVKLLDKLAESHPDLPVHILNSHYGPLFTDPPNHGAGGLATVGRALTSLVAIACLRAQTGVGPQVVSHIFGLRKAVADGTWLPHGEQGASADDRESVRGVDWLVTDAGSEWLLQSIDRIVGALGGSNFAGGSGGSDAIKAKL</sequence>
<protein>
    <submittedName>
        <fullName evidence="1">Conserved mitochondrial protein</fullName>
    </submittedName>
</protein>
<dbReference type="Gene3D" id="1.20.1290.10">
    <property type="entry name" value="AhpD-like"/>
    <property type="match status" value="1"/>
</dbReference>
<reference evidence="1 2" key="1">
    <citation type="journal article" date="2014" name="BMC Genomics">
        <title>Comparative genomics of the major fungal agents of human and animal Sporotrichosis: Sporothrix schenckii and Sporothrix brasiliensis.</title>
        <authorList>
            <person name="Teixeira M.M."/>
            <person name="de Almeida L.G."/>
            <person name="Kubitschek-Barreira P."/>
            <person name="Alves F.L."/>
            <person name="Kioshima E.S."/>
            <person name="Abadio A.K."/>
            <person name="Fernandes L."/>
            <person name="Derengowski L.S."/>
            <person name="Ferreira K.S."/>
            <person name="Souza R.C."/>
            <person name="Ruiz J.C."/>
            <person name="de Andrade N.C."/>
            <person name="Paes H.C."/>
            <person name="Nicola A.M."/>
            <person name="Albuquerque P."/>
            <person name="Gerber A.L."/>
            <person name="Martins V.P."/>
            <person name="Peconick L.D."/>
            <person name="Neto A.V."/>
            <person name="Chaucanez C.B."/>
            <person name="Silva P.A."/>
            <person name="Cunha O.L."/>
            <person name="de Oliveira F.F."/>
            <person name="dos Santos T.C."/>
            <person name="Barros A.L."/>
            <person name="Soares M.A."/>
            <person name="de Oliveira L.M."/>
            <person name="Marini M.M."/>
            <person name="Villalobos-Duno H."/>
            <person name="Cunha M.M."/>
            <person name="de Hoog S."/>
            <person name="da Silveira J.F."/>
            <person name="Henrissat B."/>
            <person name="Nino-Vega G.A."/>
            <person name="Cisalpino P.S."/>
            <person name="Mora-Montes H.M."/>
            <person name="Almeida S.R."/>
            <person name="Stajich J.E."/>
            <person name="Lopes-Bezerra L.M."/>
            <person name="Vasconcelos A.T."/>
            <person name="Felipe M.S."/>
        </authorList>
    </citation>
    <scope>NUCLEOTIDE SEQUENCE [LARGE SCALE GENOMIC DNA]</scope>
    <source>
        <strain evidence="1 2">5110</strain>
    </source>
</reference>
<dbReference type="GeneID" id="63676337"/>
<organism evidence="1 2">
    <name type="scientific">Sporothrix brasiliensis 5110</name>
    <dbReference type="NCBI Taxonomy" id="1398154"/>
    <lineage>
        <taxon>Eukaryota</taxon>
        <taxon>Fungi</taxon>
        <taxon>Dikarya</taxon>
        <taxon>Ascomycota</taxon>
        <taxon>Pezizomycotina</taxon>
        <taxon>Sordariomycetes</taxon>
        <taxon>Sordariomycetidae</taxon>
        <taxon>Ophiostomatales</taxon>
        <taxon>Ophiostomataceae</taxon>
        <taxon>Sporothrix</taxon>
    </lineage>
</organism>
<evidence type="ECO:0000313" key="1">
    <source>
        <dbReference type="EMBL" id="KIH92628.1"/>
    </source>
</evidence>
<accession>A0A0C2FNQ6</accession>
<dbReference type="SUPFAM" id="SSF69118">
    <property type="entry name" value="AhpD-like"/>
    <property type="match status" value="1"/>
</dbReference>
<evidence type="ECO:0000313" key="2">
    <source>
        <dbReference type="Proteomes" id="UP000031575"/>
    </source>
</evidence>
<keyword evidence="2" id="KW-1185">Reference proteome</keyword>
<dbReference type="VEuPathDB" id="FungiDB:SPBR_03113"/>
<comment type="caution">
    <text evidence="1">The sequence shown here is derived from an EMBL/GenBank/DDBJ whole genome shotgun (WGS) entry which is preliminary data.</text>
</comment>
<dbReference type="RefSeq" id="XP_040620638.1">
    <property type="nucleotide sequence ID" value="XM_040761416.1"/>
</dbReference>